<feature type="domain" description="Histidine kinase" evidence="10">
    <location>
        <begin position="680"/>
        <end position="891"/>
    </location>
</feature>
<keyword evidence="4" id="KW-0808">Transferase</keyword>
<evidence type="ECO:0000256" key="9">
    <source>
        <dbReference type="SAM" id="Phobius"/>
    </source>
</evidence>
<dbReference type="InterPro" id="IPR036097">
    <property type="entry name" value="HisK_dim/P_sf"/>
</dbReference>
<protein>
    <recommendedName>
        <fullName evidence="2">histidine kinase</fullName>
        <ecNumber evidence="2">2.7.13.3</ecNumber>
    </recommendedName>
</protein>
<dbReference type="CDD" id="cd00082">
    <property type="entry name" value="HisKA"/>
    <property type="match status" value="1"/>
</dbReference>
<dbReference type="PROSITE" id="PS50109">
    <property type="entry name" value="HIS_KIN"/>
    <property type="match status" value="1"/>
</dbReference>
<keyword evidence="9" id="KW-1133">Transmembrane helix</keyword>
<dbReference type="SUPFAM" id="SSF47384">
    <property type="entry name" value="Homodimeric domain of signal transducing histidine kinase"/>
    <property type="match status" value="1"/>
</dbReference>
<dbReference type="InterPro" id="IPR003594">
    <property type="entry name" value="HATPase_dom"/>
</dbReference>
<comment type="caution">
    <text evidence="13">The sequence shown here is derived from an EMBL/GenBank/DDBJ whole genome shotgun (WGS) entry which is preliminary data.</text>
</comment>
<evidence type="ECO:0000256" key="5">
    <source>
        <dbReference type="ARBA" id="ARBA00022777"/>
    </source>
</evidence>
<dbReference type="InterPro" id="IPR003661">
    <property type="entry name" value="HisK_dim/P_dom"/>
</dbReference>
<reference evidence="13 14" key="1">
    <citation type="submission" date="2016-02" db="EMBL/GenBank/DDBJ databases">
        <authorList>
            <person name="Wen L."/>
            <person name="He K."/>
            <person name="Yang H."/>
        </authorList>
    </citation>
    <scope>NUCLEOTIDE SEQUENCE [LARGE SCALE GENOMIC DNA]</scope>
    <source>
        <strain evidence="13 14">KLE1704</strain>
    </source>
</reference>
<evidence type="ECO:0000256" key="6">
    <source>
        <dbReference type="ARBA" id="ARBA00023012"/>
    </source>
</evidence>
<sequence>MRLFLSWKHIISLCFVLLHLSLSIAHATVVPKQHRLLIINSYNEGAPWSQTLITPIMLQTSSIEDVSADLVHINGTFIRNDSLYNQMEEGIFQRYEKNKPDYLVLIGSIAFTLRDRIQKEWGDIPMILIANEDTYAPREYYFTGRSINMADNKVAPLNDIREQYNFTFIETPDMYKETIDMMIRMLPQMKRIIFAADELYQNQRLDRLIHSYIASEYPNIEYERLVGKEENSKQLQEYLLTDDPTTSILFSTWFYERKNLFGSPTLISGDFQLVASSPQPVFALRGAYINKAGFIGGYFYDQAELEKSLTDIIGQMLQGKKLRDIPFVYSKKSYPLVNYAQLKLDGLDADLCPSNTIFLNKPLTFWQKYRWWIISGTILLLSLVVIAFIIYLFQRKKIALFSAHNTLVCNMPISYTQAKVAFDEKGEAIDIKYQAGNSLFNNLFTTNEENDMNKNSLSQIDCLPRFIKMVFKEKQAITFTHYFKTTHTFYEFIICQSSEKHTIDIFGVDITARNEAENALREINKKLEMTLSVARIIPWRWNLKSNMITCESEQILAHMNFTKEKGSTPQAHIIKASEYFQKMHPEDVERMQQIHKNLASGKLQHAKEEFRIITEVEGRKFTDWLETNAVVDQYDEQGNPISLVGSLLLITERKRQEKALVTAREKALESERLKSAFLANMSHEIRTPLNAIIGFSSLLTTTEDEHEREEFISIIENNNQLLLQLISDILDLSKIEANTLDFNYQNVDLNGLARDVERTVRRRLQPNVVLNFIPGVTECHVQTERNRLSQVLINLLVNASKFTSTGSITFGYEIRGEELYFYVKDTGRGISQEDQNKIFERFTKVDTFTQGTGLGLSICKNIIEKMKGRIGVESEGKDKGSTFWFTIPYKPEIATQRNKRHEAVNPTTKVPQQKPVILIAEDNENNYLLFDSILNKEYNLIHAWNGEEAIELYRKFQPHVIIMDINMPKMDGYEAAREIRKFSKTIPIIAVTAYSFSSDKEKVLENGFNGYVPKPVDVHILKEKLHSTIKQNIAAI</sequence>
<dbReference type="Proteomes" id="UP000070319">
    <property type="component" value="Unassembled WGS sequence"/>
</dbReference>
<dbReference type="PRINTS" id="PR00344">
    <property type="entry name" value="BCTRLSENSOR"/>
</dbReference>
<evidence type="ECO:0000256" key="1">
    <source>
        <dbReference type="ARBA" id="ARBA00000085"/>
    </source>
</evidence>
<dbReference type="CDD" id="cd17546">
    <property type="entry name" value="REC_hyHK_CKI1_RcsC-like"/>
    <property type="match status" value="1"/>
</dbReference>
<dbReference type="SMART" id="SM00448">
    <property type="entry name" value="REC"/>
    <property type="match status" value="1"/>
</dbReference>
<comment type="catalytic activity">
    <reaction evidence="1">
        <text>ATP + protein L-histidine = ADP + protein N-phospho-L-histidine.</text>
        <dbReference type="EC" id="2.7.13.3"/>
    </reaction>
</comment>
<dbReference type="InterPro" id="IPR001789">
    <property type="entry name" value="Sig_transdc_resp-reg_receiver"/>
</dbReference>
<dbReference type="Gene3D" id="3.40.50.2300">
    <property type="match status" value="3"/>
</dbReference>
<dbReference type="Pfam" id="PF00072">
    <property type="entry name" value="Response_reg"/>
    <property type="match status" value="1"/>
</dbReference>
<dbReference type="InterPro" id="IPR011006">
    <property type="entry name" value="CheY-like_superfamily"/>
</dbReference>
<evidence type="ECO:0000259" key="12">
    <source>
        <dbReference type="PROSITE" id="PS50113"/>
    </source>
</evidence>
<proteinExistence type="predicted"/>
<keyword evidence="6" id="KW-0902">Two-component regulatory system</keyword>
<evidence type="ECO:0000256" key="4">
    <source>
        <dbReference type="ARBA" id="ARBA00022679"/>
    </source>
</evidence>
<evidence type="ECO:0000259" key="10">
    <source>
        <dbReference type="PROSITE" id="PS50109"/>
    </source>
</evidence>
<dbReference type="GO" id="GO:0000155">
    <property type="term" value="F:phosphorelay sensor kinase activity"/>
    <property type="evidence" value="ECO:0007669"/>
    <property type="project" value="InterPro"/>
</dbReference>
<feature type="modified residue" description="4-aspartylphosphate" evidence="8">
    <location>
        <position position="964"/>
    </location>
</feature>
<dbReference type="SMART" id="SM00388">
    <property type="entry name" value="HisKA"/>
    <property type="match status" value="1"/>
</dbReference>
<dbReference type="PROSITE" id="PS50110">
    <property type="entry name" value="RESPONSE_REGULATORY"/>
    <property type="match status" value="1"/>
</dbReference>
<dbReference type="PROSITE" id="PS50113">
    <property type="entry name" value="PAC"/>
    <property type="match status" value="1"/>
</dbReference>
<dbReference type="PATRIC" id="fig|329854.7.peg.173"/>
<keyword evidence="3 8" id="KW-0597">Phosphoprotein</keyword>
<dbReference type="Gene3D" id="3.30.565.10">
    <property type="entry name" value="Histidine kinase-like ATPase, C-terminal domain"/>
    <property type="match status" value="1"/>
</dbReference>
<gene>
    <name evidence="13" type="ORF">HMPREF2531_00167</name>
</gene>
<dbReference type="InterPro" id="IPR036890">
    <property type="entry name" value="HATPase_C_sf"/>
</dbReference>
<dbReference type="Gene3D" id="1.10.287.130">
    <property type="match status" value="1"/>
</dbReference>
<dbReference type="AlphaFoldDB" id="A0A139LVE3"/>
<accession>A0A139LVE3</accession>
<dbReference type="EC" id="2.7.13.3" evidence="2"/>
<evidence type="ECO:0000256" key="7">
    <source>
        <dbReference type="ARBA" id="ARBA00023136"/>
    </source>
</evidence>
<feature type="transmembrane region" description="Helical" evidence="9">
    <location>
        <begin position="371"/>
        <end position="393"/>
    </location>
</feature>
<dbReference type="FunFam" id="3.30.565.10:FF:000006">
    <property type="entry name" value="Sensor histidine kinase WalK"/>
    <property type="match status" value="1"/>
</dbReference>
<feature type="domain" description="Response regulatory" evidence="11">
    <location>
        <begin position="916"/>
        <end position="1029"/>
    </location>
</feature>
<evidence type="ECO:0000259" key="11">
    <source>
        <dbReference type="PROSITE" id="PS50110"/>
    </source>
</evidence>
<organism evidence="13">
    <name type="scientific">Bacteroides intestinalis</name>
    <dbReference type="NCBI Taxonomy" id="329854"/>
    <lineage>
        <taxon>Bacteria</taxon>
        <taxon>Pseudomonadati</taxon>
        <taxon>Bacteroidota</taxon>
        <taxon>Bacteroidia</taxon>
        <taxon>Bacteroidales</taxon>
        <taxon>Bacteroidaceae</taxon>
        <taxon>Bacteroides</taxon>
    </lineage>
</organism>
<evidence type="ECO:0000313" key="13">
    <source>
        <dbReference type="EMBL" id="KXT55392.1"/>
    </source>
</evidence>
<evidence type="ECO:0000313" key="14">
    <source>
        <dbReference type="Proteomes" id="UP000070319"/>
    </source>
</evidence>
<dbReference type="InterPro" id="IPR005467">
    <property type="entry name" value="His_kinase_dom"/>
</dbReference>
<evidence type="ECO:0000256" key="3">
    <source>
        <dbReference type="ARBA" id="ARBA00022553"/>
    </source>
</evidence>
<evidence type="ECO:0000256" key="2">
    <source>
        <dbReference type="ARBA" id="ARBA00012438"/>
    </source>
</evidence>
<dbReference type="PANTHER" id="PTHR43047">
    <property type="entry name" value="TWO-COMPONENT HISTIDINE PROTEIN KINASE"/>
    <property type="match status" value="1"/>
</dbReference>
<dbReference type="CDD" id="cd16922">
    <property type="entry name" value="HATPase_EvgS-ArcB-TorS-like"/>
    <property type="match status" value="1"/>
</dbReference>
<feature type="domain" description="PAC" evidence="12">
    <location>
        <begin position="606"/>
        <end position="662"/>
    </location>
</feature>
<keyword evidence="9" id="KW-0812">Transmembrane</keyword>
<dbReference type="SUPFAM" id="SSF52172">
    <property type="entry name" value="CheY-like"/>
    <property type="match status" value="1"/>
</dbReference>
<keyword evidence="7 9" id="KW-0472">Membrane</keyword>
<name>A0A139LVE3_9BACE</name>
<dbReference type="SUPFAM" id="SSF55874">
    <property type="entry name" value="ATPase domain of HSP90 chaperone/DNA topoisomerase II/histidine kinase"/>
    <property type="match status" value="1"/>
</dbReference>
<dbReference type="EMBL" id="LTDF01000019">
    <property type="protein sequence ID" value="KXT55392.1"/>
    <property type="molecule type" value="Genomic_DNA"/>
</dbReference>
<evidence type="ECO:0000256" key="8">
    <source>
        <dbReference type="PROSITE-ProRule" id="PRU00169"/>
    </source>
</evidence>
<keyword evidence="5 13" id="KW-0418">Kinase</keyword>
<dbReference type="Gene3D" id="3.30.450.20">
    <property type="entry name" value="PAS domain"/>
    <property type="match status" value="1"/>
</dbReference>
<dbReference type="InterPro" id="IPR000700">
    <property type="entry name" value="PAS-assoc_C"/>
</dbReference>
<dbReference type="FunFam" id="1.10.287.130:FF:000001">
    <property type="entry name" value="Two-component sensor histidine kinase"/>
    <property type="match status" value="1"/>
</dbReference>
<dbReference type="SMART" id="SM00387">
    <property type="entry name" value="HATPase_c"/>
    <property type="match status" value="1"/>
</dbReference>
<dbReference type="Pfam" id="PF02518">
    <property type="entry name" value="HATPase_c"/>
    <property type="match status" value="1"/>
</dbReference>
<dbReference type="Pfam" id="PF00512">
    <property type="entry name" value="HisKA"/>
    <property type="match status" value="1"/>
</dbReference>
<dbReference type="InterPro" id="IPR004358">
    <property type="entry name" value="Sig_transdc_His_kin-like_C"/>
</dbReference>